<gene>
    <name evidence="1" type="ORF">B0T25DRAFT_191392</name>
</gene>
<reference evidence="1" key="1">
    <citation type="journal article" date="2023" name="Mol. Phylogenet. Evol.">
        <title>Genome-scale phylogeny and comparative genomics of the fungal order Sordariales.</title>
        <authorList>
            <person name="Hensen N."/>
            <person name="Bonometti L."/>
            <person name="Westerberg I."/>
            <person name="Brannstrom I.O."/>
            <person name="Guillou S."/>
            <person name="Cros-Aarteil S."/>
            <person name="Calhoun S."/>
            <person name="Haridas S."/>
            <person name="Kuo A."/>
            <person name="Mondo S."/>
            <person name="Pangilinan J."/>
            <person name="Riley R."/>
            <person name="LaButti K."/>
            <person name="Andreopoulos B."/>
            <person name="Lipzen A."/>
            <person name="Chen C."/>
            <person name="Yan M."/>
            <person name="Daum C."/>
            <person name="Ng V."/>
            <person name="Clum A."/>
            <person name="Steindorff A."/>
            <person name="Ohm R.A."/>
            <person name="Martin F."/>
            <person name="Silar P."/>
            <person name="Natvig D.O."/>
            <person name="Lalanne C."/>
            <person name="Gautier V."/>
            <person name="Ament-Velasquez S.L."/>
            <person name="Kruys A."/>
            <person name="Hutchinson M.I."/>
            <person name="Powell A.J."/>
            <person name="Barry K."/>
            <person name="Miller A.N."/>
            <person name="Grigoriev I.V."/>
            <person name="Debuchy R."/>
            <person name="Gladieux P."/>
            <person name="Hiltunen Thoren M."/>
            <person name="Johannesson H."/>
        </authorList>
    </citation>
    <scope>NUCLEOTIDE SEQUENCE</scope>
    <source>
        <strain evidence="1">CBS 955.72</strain>
    </source>
</reference>
<accession>A0AAJ0HHD2</accession>
<reference evidence="1" key="2">
    <citation type="submission" date="2023-06" db="EMBL/GenBank/DDBJ databases">
        <authorList>
            <consortium name="Lawrence Berkeley National Laboratory"/>
            <person name="Haridas S."/>
            <person name="Hensen N."/>
            <person name="Bonometti L."/>
            <person name="Westerberg I."/>
            <person name="Brannstrom I.O."/>
            <person name="Guillou S."/>
            <person name="Cros-Aarteil S."/>
            <person name="Calhoun S."/>
            <person name="Kuo A."/>
            <person name="Mondo S."/>
            <person name="Pangilinan J."/>
            <person name="Riley R."/>
            <person name="Labutti K."/>
            <person name="Andreopoulos B."/>
            <person name="Lipzen A."/>
            <person name="Chen C."/>
            <person name="Yanf M."/>
            <person name="Daum C."/>
            <person name="Ng V."/>
            <person name="Clum A."/>
            <person name="Steindorff A."/>
            <person name="Ohm R."/>
            <person name="Martin F."/>
            <person name="Silar P."/>
            <person name="Natvig D."/>
            <person name="Lalanne C."/>
            <person name="Gautier V."/>
            <person name="Ament-Velasquez S.L."/>
            <person name="Kruys A."/>
            <person name="Hutchinson M.I."/>
            <person name="Powell A.J."/>
            <person name="Barry K."/>
            <person name="Miller A.N."/>
            <person name="Grigoriev I.V."/>
            <person name="Debuchy R."/>
            <person name="Gladieux P."/>
            <person name="Thoren M.H."/>
            <person name="Johannesson H."/>
        </authorList>
    </citation>
    <scope>NUCLEOTIDE SEQUENCE</scope>
    <source>
        <strain evidence="1">CBS 955.72</strain>
    </source>
</reference>
<evidence type="ECO:0000313" key="2">
    <source>
        <dbReference type="Proteomes" id="UP001275084"/>
    </source>
</evidence>
<protein>
    <submittedName>
        <fullName evidence="1">Uncharacterized protein</fullName>
    </submittedName>
</protein>
<organism evidence="1 2">
    <name type="scientific">Lasiosphaeria hispida</name>
    <dbReference type="NCBI Taxonomy" id="260671"/>
    <lineage>
        <taxon>Eukaryota</taxon>
        <taxon>Fungi</taxon>
        <taxon>Dikarya</taxon>
        <taxon>Ascomycota</taxon>
        <taxon>Pezizomycotina</taxon>
        <taxon>Sordariomycetes</taxon>
        <taxon>Sordariomycetidae</taxon>
        <taxon>Sordariales</taxon>
        <taxon>Lasiosphaeriaceae</taxon>
        <taxon>Lasiosphaeria</taxon>
    </lineage>
</organism>
<dbReference type="EMBL" id="JAUIQD010000004">
    <property type="protein sequence ID" value="KAK3352721.1"/>
    <property type="molecule type" value="Genomic_DNA"/>
</dbReference>
<dbReference type="Proteomes" id="UP001275084">
    <property type="component" value="Unassembled WGS sequence"/>
</dbReference>
<sequence>MASQSASQSHPLFLSPALPTELLWHIIHHCSFPTTLVICSSRADFLTSLTHQVAQERAAESAYDSAQDGKPAITPTAKTTQLLAAPLYQVAVARHIRLVFIPTVSHLRAFLSVFSIDESKVPAPPTAASELHGSSTTASQKKPLLFIYGFLDLHRDTSEWSVQGLSNTAAVLVETAMRVAFQPAVVEVRTHEEVGASLDELLAEKVPVLSGSARRTGPDLGGSGWTGRTVDVKRVLGRWFRFQPGNWDQDNDSSLK</sequence>
<evidence type="ECO:0000313" key="1">
    <source>
        <dbReference type="EMBL" id="KAK3352721.1"/>
    </source>
</evidence>
<name>A0AAJ0HHD2_9PEZI</name>
<proteinExistence type="predicted"/>
<comment type="caution">
    <text evidence="1">The sequence shown here is derived from an EMBL/GenBank/DDBJ whole genome shotgun (WGS) entry which is preliminary data.</text>
</comment>
<dbReference type="AlphaFoldDB" id="A0AAJ0HHD2"/>
<keyword evidence="2" id="KW-1185">Reference proteome</keyword>